<gene>
    <name evidence="1" type="ORF">C8263_04100</name>
</gene>
<dbReference type="Proteomes" id="UP000240317">
    <property type="component" value="Unassembled WGS sequence"/>
</dbReference>
<proteinExistence type="predicted"/>
<dbReference type="OrthoDB" id="74056at2"/>
<reference evidence="1 2" key="1">
    <citation type="submission" date="2018-03" db="EMBL/GenBank/DDBJ databases">
        <title>Draft genome of Deinococcus sp. OD32.</title>
        <authorList>
            <person name="Wang X.-P."/>
            <person name="Du Z.-J."/>
        </authorList>
    </citation>
    <scope>NUCLEOTIDE SEQUENCE [LARGE SCALE GENOMIC DNA]</scope>
    <source>
        <strain evidence="1 2">OD32</strain>
    </source>
</reference>
<sequence>MSRGPGRLQRRILAALAGGLLDAPTLTLHAGASVGSTRRALRSLQAHGQVACLGYGARGKRWGLPEDVAAARQTWAQVWNEDRQGVTAQVMGRRFASSFRRLLLEAL</sequence>
<organism evidence="1 2">
    <name type="scientific">Deinococcus arcticus</name>
    <dbReference type="NCBI Taxonomy" id="2136176"/>
    <lineage>
        <taxon>Bacteria</taxon>
        <taxon>Thermotogati</taxon>
        <taxon>Deinococcota</taxon>
        <taxon>Deinococci</taxon>
        <taxon>Deinococcales</taxon>
        <taxon>Deinococcaceae</taxon>
        <taxon>Deinococcus</taxon>
    </lineage>
</organism>
<protein>
    <submittedName>
        <fullName evidence="1">Uncharacterized protein</fullName>
    </submittedName>
</protein>
<dbReference type="EMBL" id="PYSV01000003">
    <property type="protein sequence ID" value="PTA68989.1"/>
    <property type="molecule type" value="Genomic_DNA"/>
</dbReference>
<evidence type="ECO:0000313" key="2">
    <source>
        <dbReference type="Proteomes" id="UP000240317"/>
    </source>
</evidence>
<name>A0A2T3WAR1_9DEIO</name>
<comment type="caution">
    <text evidence="1">The sequence shown here is derived from an EMBL/GenBank/DDBJ whole genome shotgun (WGS) entry which is preliminary data.</text>
</comment>
<dbReference type="AlphaFoldDB" id="A0A2T3WAR1"/>
<dbReference type="RefSeq" id="WP_107136847.1">
    <property type="nucleotide sequence ID" value="NZ_PYSV01000003.1"/>
</dbReference>
<evidence type="ECO:0000313" key="1">
    <source>
        <dbReference type="EMBL" id="PTA68989.1"/>
    </source>
</evidence>
<keyword evidence="2" id="KW-1185">Reference proteome</keyword>
<accession>A0A2T3WAR1</accession>